<proteinExistence type="predicted"/>
<dbReference type="EMBL" id="MNCJ02000329">
    <property type="protein sequence ID" value="KAF5769545.1"/>
    <property type="molecule type" value="Genomic_DNA"/>
</dbReference>
<keyword evidence="2" id="KW-1185">Reference proteome</keyword>
<comment type="caution">
    <text evidence="1">The sequence shown here is derived from an EMBL/GenBank/DDBJ whole genome shotgun (WGS) entry which is preliminary data.</text>
</comment>
<accession>A0A9K3E986</accession>
<name>A0A9K3E986_HELAN</name>
<protein>
    <submittedName>
        <fullName evidence="1">Uncharacterized protein</fullName>
    </submittedName>
</protein>
<evidence type="ECO:0000313" key="1">
    <source>
        <dbReference type="EMBL" id="KAF5769545.1"/>
    </source>
</evidence>
<dbReference type="AlphaFoldDB" id="A0A9K3E986"/>
<reference evidence="1" key="2">
    <citation type="submission" date="2020-06" db="EMBL/GenBank/DDBJ databases">
        <title>Helianthus annuus Genome sequencing and assembly Release 2.</title>
        <authorList>
            <person name="Gouzy J."/>
            <person name="Langlade N."/>
            <person name="Munos S."/>
        </authorList>
    </citation>
    <scope>NUCLEOTIDE SEQUENCE</scope>
    <source>
        <tissue evidence="1">Leaves</tissue>
    </source>
</reference>
<dbReference type="Gramene" id="mRNA:HanXRQr2_Chr14g0649541">
    <property type="protein sequence ID" value="CDS:HanXRQr2_Chr14g0649541.1"/>
    <property type="gene ID" value="HanXRQr2_Chr14g0649541"/>
</dbReference>
<gene>
    <name evidence="1" type="ORF">HanXRQr2_Chr14g0649541</name>
</gene>
<reference evidence="1" key="1">
    <citation type="journal article" date="2017" name="Nature">
        <title>The sunflower genome provides insights into oil metabolism, flowering and Asterid evolution.</title>
        <authorList>
            <person name="Badouin H."/>
            <person name="Gouzy J."/>
            <person name="Grassa C.J."/>
            <person name="Murat F."/>
            <person name="Staton S.E."/>
            <person name="Cottret L."/>
            <person name="Lelandais-Briere C."/>
            <person name="Owens G.L."/>
            <person name="Carrere S."/>
            <person name="Mayjonade B."/>
            <person name="Legrand L."/>
            <person name="Gill N."/>
            <person name="Kane N.C."/>
            <person name="Bowers J.E."/>
            <person name="Hubner S."/>
            <person name="Bellec A."/>
            <person name="Berard A."/>
            <person name="Berges H."/>
            <person name="Blanchet N."/>
            <person name="Boniface M.C."/>
            <person name="Brunel D."/>
            <person name="Catrice O."/>
            <person name="Chaidir N."/>
            <person name="Claudel C."/>
            <person name="Donnadieu C."/>
            <person name="Faraut T."/>
            <person name="Fievet G."/>
            <person name="Helmstetter N."/>
            <person name="King M."/>
            <person name="Knapp S.J."/>
            <person name="Lai Z."/>
            <person name="Le Paslier M.C."/>
            <person name="Lippi Y."/>
            <person name="Lorenzon L."/>
            <person name="Mandel J.R."/>
            <person name="Marage G."/>
            <person name="Marchand G."/>
            <person name="Marquand E."/>
            <person name="Bret-Mestries E."/>
            <person name="Morien E."/>
            <person name="Nambeesan S."/>
            <person name="Nguyen T."/>
            <person name="Pegot-Espagnet P."/>
            <person name="Pouilly N."/>
            <person name="Raftis F."/>
            <person name="Sallet E."/>
            <person name="Schiex T."/>
            <person name="Thomas J."/>
            <person name="Vandecasteele C."/>
            <person name="Vares D."/>
            <person name="Vear F."/>
            <person name="Vautrin S."/>
            <person name="Crespi M."/>
            <person name="Mangin B."/>
            <person name="Burke J.M."/>
            <person name="Salse J."/>
            <person name="Munos S."/>
            <person name="Vincourt P."/>
            <person name="Rieseberg L.H."/>
            <person name="Langlade N.B."/>
        </authorList>
    </citation>
    <scope>NUCLEOTIDE SEQUENCE</scope>
    <source>
        <tissue evidence="1">Leaves</tissue>
    </source>
</reference>
<evidence type="ECO:0000313" key="2">
    <source>
        <dbReference type="Proteomes" id="UP000215914"/>
    </source>
</evidence>
<sequence length="49" mass="5744">MFTKFSQGNWLLSRKKFEQNNSKTVDITFLSELTGLEVLRIKVTKCTFD</sequence>
<dbReference type="Proteomes" id="UP000215914">
    <property type="component" value="Unassembled WGS sequence"/>
</dbReference>
<organism evidence="1 2">
    <name type="scientific">Helianthus annuus</name>
    <name type="common">Common sunflower</name>
    <dbReference type="NCBI Taxonomy" id="4232"/>
    <lineage>
        <taxon>Eukaryota</taxon>
        <taxon>Viridiplantae</taxon>
        <taxon>Streptophyta</taxon>
        <taxon>Embryophyta</taxon>
        <taxon>Tracheophyta</taxon>
        <taxon>Spermatophyta</taxon>
        <taxon>Magnoliopsida</taxon>
        <taxon>eudicotyledons</taxon>
        <taxon>Gunneridae</taxon>
        <taxon>Pentapetalae</taxon>
        <taxon>asterids</taxon>
        <taxon>campanulids</taxon>
        <taxon>Asterales</taxon>
        <taxon>Asteraceae</taxon>
        <taxon>Asteroideae</taxon>
        <taxon>Heliantheae alliance</taxon>
        <taxon>Heliantheae</taxon>
        <taxon>Helianthus</taxon>
    </lineage>
</organism>